<feature type="coiled-coil region" evidence="1">
    <location>
        <begin position="15"/>
        <end position="120"/>
    </location>
</feature>
<dbReference type="AlphaFoldDB" id="A0A8K0ELB6"/>
<feature type="region of interest" description="Disordered" evidence="2">
    <location>
        <begin position="199"/>
        <end position="222"/>
    </location>
</feature>
<accession>A0A8K0ELB6</accession>
<feature type="region of interest" description="Disordered" evidence="2">
    <location>
        <begin position="473"/>
        <end position="502"/>
    </location>
</feature>
<dbReference type="OrthoDB" id="10509062at2759"/>
<dbReference type="Proteomes" id="UP000838412">
    <property type="component" value="Chromosome 2"/>
</dbReference>
<organism evidence="3 4">
    <name type="scientific">Branchiostoma lanceolatum</name>
    <name type="common">Common lancelet</name>
    <name type="synonym">Amphioxus lanceolatum</name>
    <dbReference type="NCBI Taxonomy" id="7740"/>
    <lineage>
        <taxon>Eukaryota</taxon>
        <taxon>Metazoa</taxon>
        <taxon>Chordata</taxon>
        <taxon>Cephalochordata</taxon>
        <taxon>Leptocardii</taxon>
        <taxon>Amphioxiformes</taxon>
        <taxon>Branchiostomatidae</taxon>
        <taxon>Branchiostoma</taxon>
    </lineage>
</organism>
<dbReference type="EMBL" id="OV696687">
    <property type="protein sequence ID" value="CAH1255445.1"/>
    <property type="molecule type" value="Genomic_DNA"/>
</dbReference>
<keyword evidence="1" id="KW-0175">Coiled coil</keyword>
<protein>
    <submittedName>
        <fullName evidence="3">Hypp1534 protein</fullName>
    </submittedName>
</protein>
<feature type="compositionally biased region" description="Basic and acidic residues" evidence="2">
    <location>
        <begin position="301"/>
        <end position="317"/>
    </location>
</feature>
<name>A0A8K0ELB6_BRALA</name>
<feature type="region of interest" description="Disordered" evidence="2">
    <location>
        <begin position="273"/>
        <end position="325"/>
    </location>
</feature>
<proteinExistence type="predicted"/>
<sequence>MGVLRQWTPNPLLAVNQLQTELSRKVKELQEVQKRNADLSQLLEDEKPNIKLTYYQTLKELRVQVKTLQTETEQAQWRADELSRRAEAAEWTAQTAAKLREEAEKEREQAVQERDTLFKILQNYRGQNGVIDLKIRRMAERTCDRTVQTYVRSCMSCVREGNVAAVLQGSERCPHSGYVHVFNGLQKGFDKNLFRQKHRGVSGQPGRREHDPAAVPPVVLDPLGAGEQSARRYRLGAGDQLSAGEQSARRYRLGAGDQLGAGEQSARRYRFGAGDQLGAGEQSARRDRLGAGDQLGAGEQSARRDPVQLPRDEHAQHGYDPVPYESRAAAPVPYESRAAAPAVPYESRAAAPVPHESRAAAPVPYESRAAAPVPHESRAAAPVPYESRAAAQARTAERLSWGQDWARVDRPMPQTGNMADNRSHRALRHGMTGYRHGHSGTAGPALRHGRTGYRHGHSGTAGQALRHRMTGYRHRHSGTAGPTLRHDMTGTPARHDRHSSTT</sequence>
<evidence type="ECO:0000256" key="2">
    <source>
        <dbReference type="SAM" id="MobiDB-lite"/>
    </source>
</evidence>
<evidence type="ECO:0000256" key="1">
    <source>
        <dbReference type="SAM" id="Coils"/>
    </source>
</evidence>
<evidence type="ECO:0000313" key="4">
    <source>
        <dbReference type="Proteomes" id="UP000838412"/>
    </source>
</evidence>
<keyword evidence="4" id="KW-1185">Reference proteome</keyword>
<evidence type="ECO:0000313" key="3">
    <source>
        <dbReference type="EMBL" id="CAH1255445.1"/>
    </source>
</evidence>
<gene>
    <name evidence="3" type="primary">Hypp1534</name>
    <name evidence="3" type="ORF">BLAG_LOCUS14495</name>
</gene>
<reference evidence="3" key="1">
    <citation type="submission" date="2022-01" db="EMBL/GenBank/DDBJ databases">
        <authorList>
            <person name="Braso-Vives M."/>
        </authorList>
    </citation>
    <scope>NUCLEOTIDE SEQUENCE</scope>
</reference>